<evidence type="ECO:0000313" key="4">
    <source>
        <dbReference type="EMBL" id="SBV95782.1"/>
    </source>
</evidence>
<feature type="compositionally biased region" description="Polar residues" evidence="1">
    <location>
        <begin position="24"/>
        <end position="40"/>
    </location>
</feature>
<dbReference type="CDD" id="cd00371">
    <property type="entry name" value="HMA"/>
    <property type="match status" value="1"/>
</dbReference>
<feature type="domain" description="HMA" evidence="3">
    <location>
        <begin position="46"/>
        <end position="112"/>
    </location>
</feature>
<protein>
    <recommendedName>
        <fullName evidence="3">HMA domain-containing protein</fullName>
    </recommendedName>
</protein>
<feature type="signal peptide" evidence="2">
    <location>
        <begin position="1"/>
        <end position="19"/>
    </location>
</feature>
<sequence length="132" mass="14414">MKKYILVIVLGLGILSFSACNSKSAPSDDTSKTEPTTQSAPEHHQDEHAMLGVQGLCELCKERIETAAKGVEGVSSAMWDIEKKELHLNFNPHQTNLDAISKAIAKAGHDTDKDKADQAAYDALPDCCKYRK</sequence>
<accession>A0A212J8L0</accession>
<evidence type="ECO:0000256" key="2">
    <source>
        <dbReference type="SAM" id="SignalP"/>
    </source>
</evidence>
<feature type="region of interest" description="Disordered" evidence="1">
    <location>
        <begin position="24"/>
        <end position="47"/>
    </location>
</feature>
<reference evidence="4" key="1">
    <citation type="submission" date="2016-04" db="EMBL/GenBank/DDBJ databases">
        <authorList>
            <person name="Evans L.H."/>
            <person name="Alamgir A."/>
            <person name="Owens N."/>
            <person name="Weber N.D."/>
            <person name="Virtaneva K."/>
            <person name="Barbian K."/>
            <person name="Babar A."/>
            <person name="Rosenke K."/>
        </authorList>
    </citation>
    <scope>NUCLEOTIDE SEQUENCE</scope>
    <source>
        <strain evidence="5">86-1</strain>
        <strain evidence="4">86-2</strain>
    </source>
</reference>
<dbReference type="PROSITE" id="PS50846">
    <property type="entry name" value="HMA_2"/>
    <property type="match status" value="1"/>
</dbReference>
<dbReference type="GO" id="GO:0046872">
    <property type="term" value="F:metal ion binding"/>
    <property type="evidence" value="ECO:0007669"/>
    <property type="project" value="InterPro"/>
</dbReference>
<evidence type="ECO:0000313" key="5">
    <source>
        <dbReference type="EMBL" id="SBW07929.1"/>
    </source>
</evidence>
<gene>
    <name evidence="5" type="ORF">KL86DYS1_31797</name>
    <name evidence="4" type="ORF">KL86DYS2_10973</name>
</gene>
<name>A0A212J8L0_9BACT</name>
<keyword evidence="2" id="KW-0732">Signal</keyword>
<dbReference type="EMBL" id="FLUM01000003">
    <property type="protein sequence ID" value="SBW07929.1"/>
    <property type="molecule type" value="Genomic_DNA"/>
</dbReference>
<evidence type="ECO:0000259" key="3">
    <source>
        <dbReference type="PROSITE" id="PS50846"/>
    </source>
</evidence>
<evidence type="ECO:0000256" key="1">
    <source>
        <dbReference type="SAM" id="MobiDB-lite"/>
    </source>
</evidence>
<organism evidence="4">
    <name type="scientific">uncultured Dysgonomonas sp</name>
    <dbReference type="NCBI Taxonomy" id="206096"/>
    <lineage>
        <taxon>Bacteria</taxon>
        <taxon>Pseudomonadati</taxon>
        <taxon>Bacteroidota</taxon>
        <taxon>Bacteroidia</taxon>
        <taxon>Bacteroidales</taxon>
        <taxon>Dysgonomonadaceae</taxon>
        <taxon>Dysgonomonas</taxon>
        <taxon>environmental samples</taxon>
    </lineage>
</organism>
<dbReference type="Gene3D" id="3.30.70.100">
    <property type="match status" value="1"/>
</dbReference>
<dbReference type="InterPro" id="IPR006121">
    <property type="entry name" value="HMA_dom"/>
</dbReference>
<dbReference type="AlphaFoldDB" id="A0A212J8L0"/>
<feature type="chain" id="PRO_5015073852" description="HMA domain-containing protein" evidence="2">
    <location>
        <begin position="20"/>
        <end position="132"/>
    </location>
</feature>
<dbReference type="PROSITE" id="PS51257">
    <property type="entry name" value="PROKAR_LIPOPROTEIN"/>
    <property type="match status" value="1"/>
</dbReference>
<dbReference type="SUPFAM" id="SSF55008">
    <property type="entry name" value="HMA, heavy metal-associated domain"/>
    <property type="match status" value="1"/>
</dbReference>
<proteinExistence type="predicted"/>
<dbReference type="EMBL" id="FLUL01000001">
    <property type="protein sequence ID" value="SBV95782.1"/>
    <property type="molecule type" value="Genomic_DNA"/>
</dbReference>
<dbReference type="Pfam" id="PF00403">
    <property type="entry name" value="HMA"/>
    <property type="match status" value="1"/>
</dbReference>
<dbReference type="InterPro" id="IPR036163">
    <property type="entry name" value="HMA_dom_sf"/>
</dbReference>